<accession>A0ABT0UH26</accession>
<gene>
    <name evidence="1" type="ORF">NBG84_03255</name>
</gene>
<dbReference type="InterPro" id="IPR053714">
    <property type="entry name" value="Iso_Racemase_Enz_sf"/>
</dbReference>
<evidence type="ECO:0000313" key="1">
    <source>
        <dbReference type="EMBL" id="MCM2387339.1"/>
    </source>
</evidence>
<dbReference type="InterPro" id="IPR026286">
    <property type="entry name" value="MaiA/AMDase"/>
</dbReference>
<evidence type="ECO:0008006" key="3">
    <source>
        <dbReference type="Google" id="ProtNLM"/>
    </source>
</evidence>
<name>A0ABT0UH26_9ACTN</name>
<dbReference type="Pfam" id="PF17645">
    <property type="entry name" value="Amdase"/>
    <property type="match status" value="1"/>
</dbReference>
<sequence>MLSTGEQLPPADALTGPRSGVLPLRIDEQRSRLAVLIPSTNTVVEAEYMAMAPRGVTLHSGRMLVPAPSVASDDDTTRLLGDVREGVPAALRSVMTCQPDQVLLGMSAPTFYGGVAGAEAYEADIAAQAGVPAIAGSTACTLALRALGARRICVLSPYRPINDREVRAYFTDAGFEIAGYHTLLCTSANQIAEVGEEAIVPAVARLAQAKPDAIVQVGTNLWFAALAVELERRLDIPVVAINTATLWAGLRATGITDRVEGAGRLLAEH</sequence>
<evidence type="ECO:0000313" key="2">
    <source>
        <dbReference type="Proteomes" id="UP001431429"/>
    </source>
</evidence>
<dbReference type="EMBL" id="JAMQAW010000002">
    <property type="protein sequence ID" value="MCM2387339.1"/>
    <property type="molecule type" value="Genomic_DNA"/>
</dbReference>
<organism evidence="1 2">
    <name type="scientific">Streptomyces albipurpureus</name>
    <dbReference type="NCBI Taxonomy" id="2897419"/>
    <lineage>
        <taxon>Bacteria</taxon>
        <taxon>Bacillati</taxon>
        <taxon>Actinomycetota</taxon>
        <taxon>Actinomycetes</taxon>
        <taxon>Kitasatosporales</taxon>
        <taxon>Streptomycetaceae</taxon>
        <taxon>Streptomyces</taxon>
    </lineage>
</organism>
<dbReference type="Proteomes" id="UP001431429">
    <property type="component" value="Unassembled WGS sequence"/>
</dbReference>
<dbReference type="PANTHER" id="PTHR40267">
    <property type="entry name" value="BLR3294 PROTEIN"/>
    <property type="match status" value="1"/>
</dbReference>
<dbReference type="Gene3D" id="3.40.50.12500">
    <property type="match status" value="1"/>
</dbReference>
<dbReference type="RefSeq" id="WP_250917687.1">
    <property type="nucleotide sequence ID" value="NZ_JAMQAW010000002.1"/>
</dbReference>
<reference evidence="1" key="1">
    <citation type="submission" date="2022-06" db="EMBL/GenBank/DDBJ databases">
        <title>Genome public.</title>
        <authorList>
            <person name="Sun Q."/>
        </authorList>
    </citation>
    <scope>NUCLEOTIDE SEQUENCE</scope>
    <source>
        <strain evidence="1">CWNU-1</strain>
    </source>
</reference>
<dbReference type="PIRSF" id="PIRSF015736">
    <property type="entry name" value="MI"/>
    <property type="match status" value="1"/>
</dbReference>
<dbReference type="PANTHER" id="PTHR40267:SF1">
    <property type="entry name" value="BLR3294 PROTEIN"/>
    <property type="match status" value="1"/>
</dbReference>
<proteinExistence type="predicted"/>
<protein>
    <recommendedName>
        <fullName evidence="3">Arylmalonate decarboxylase</fullName>
    </recommendedName>
</protein>
<keyword evidence="2" id="KW-1185">Reference proteome</keyword>
<comment type="caution">
    <text evidence="1">The sequence shown here is derived from an EMBL/GenBank/DDBJ whole genome shotgun (WGS) entry which is preliminary data.</text>
</comment>